<evidence type="ECO:0000256" key="16">
    <source>
        <dbReference type="ARBA" id="ARBA00047713"/>
    </source>
</evidence>
<evidence type="ECO:0000256" key="11">
    <source>
        <dbReference type="ARBA" id="ARBA00023034"/>
    </source>
</evidence>
<dbReference type="GO" id="GO:0033829">
    <property type="term" value="F:O-fucosylpeptide 3-beta-N-acetylglucosaminyltransferase activity"/>
    <property type="evidence" value="ECO:0007669"/>
    <property type="project" value="UniProtKB-UniRule"/>
</dbReference>
<keyword evidence="11 18" id="KW-0333">Golgi apparatus</keyword>
<keyword evidence="14" id="KW-0325">Glycoprotein</keyword>
<feature type="binding site" evidence="21">
    <location>
        <position position="333"/>
    </location>
    <ligand>
        <name>Mn(2+)</name>
        <dbReference type="ChEBI" id="CHEBI:29035"/>
    </ligand>
</feature>
<dbReference type="GO" id="GO:0007389">
    <property type="term" value="P:pattern specification process"/>
    <property type="evidence" value="ECO:0007669"/>
    <property type="project" value="InterPro"/>
</dbReference>
<feature type="compositionally biased region" description="Basic and acidic residues" evidence="22">
    <location>
        <begin position="114"/>
        <end position="126"/>
    </location>
</feature>
<comment type="caution">
    <text evidence="25">The sequence shown here is derived from an EMBL/GenBank/DDBJ whole genome shotgun (WGS) entry which is preliminary data.</text>
</comment>
<evidence type="ECO:0000256" key="13">
    <source>
        <dbReference type="ARBA" id="ARBA00023157"/>
    </source>
</evidence>
<evidence type="ECO:0000256" key="10">
    <source>
        <dbReference type="ARBA" id="ARBA00022989"/>
    </source>
</evidence>
<feature type="binding site" evidence="21">
    <location>
        <position position="221"/>
    </location>
    <ligand>
        <name>Mn(2+)</name>
        <dbReference type="ChEBI" id="CHEBI:29035"/>
    </ligand>
</feature>
<evidence type="ECO:0000256" key="12">
    <source>
        <dbReference type="ARBA" id="ARBA00023136"/>
    </source>
</evidence>
<comment type="catalytic activity">
    <reaction evidence="16 18">
        <text>3-O-(alpha-L-fucosyl)-L-seryl-[EGF-like domain protein] + UDP-N-acetyl-alpha-D-glucosamine = 3-O-(N-acetyl-beta-D-glucosaminyl-(1-&gt;3)-alpha-L-fucosyl)-L-seryl-[EGF-like domain protein] + UDP + H(+)</text>
        <dbReference type="Rhea" id="RHEA:70511"/>
        <dbReference type="Rhea" id="RHEA-COMP:17919"/>
        <dbReference type="Rhea" id="RHEA-COMP:17920"/>
        <dbReference type="ChEBI" id="CHEBI:15378"/>
        <dbReference type="ChEBI" id="CHEBI:57705"/>
        <dbReference type="ChEBI" id="CHEBI:58223"/>
        <dbReference type="ChEBI" id="CHEBI:189632"/>
        <dbReference type="ChEBI" id="CHEBI:189633"/>
        <dbReference type="EC" id="2.4.1.222"/>
    </reaction>
</comment>
<keyword evidence="12 18" id="KW-0472">Membrane</keyword>
<evidence type="ECO:0000256" key="21">
    <source>
        <dbReference type="PIRSR" id="PIRSR038073-3"/>
    </source>
</evidence>
<comment type="cofactor">
    <cofactor evidence="1 18 21">
        <name>Mn(2+)</name>
        <dbReference type="ChEBI" id="CHEBI:29035"/>
    </cofactor>
</comment>
<evidence type="ECO:0000256" key="1">
    <source>
        <dbReference type="ARBA" id="ARBA00001936"/>
    </source>
</evidence>
<evidence type="ECO:0000256" key="2">
    <source>
        <dbReference type="ARBA" id="ARBA00004323"/>
    </source>
</evidence>
<evidence type="ECO:0000256" key="5">
    <source>
        <dbReference type="ARBA" id="ARBA00022676"/>
    </source>
</evidence>
<keyword evidence="6 18" id="KW-0808">Transferase</keyword>
<evidence type="ECO:0000256" key="8">
    <source>
        <dbReference type="ARBA" id="ARBA00022723"/>
    </source>
</evidence>
<keyword evidence="23" id="KW-0732">Signal</keyword>
<evidence type="ECO:0000256" key="3">
    <source>
        <dbReference type="ARBA" id="ARBA00008661"/>
    </source>
</evidence>
<comment type="catalytic activity">
    <reaction evidence="17 18">
        <text>3-O-(alpha-L-fucosyl)-L-threonyl-[EGF-like domain protein] + UDP-N-acetyl-alpha-D-glucosamine = 3-O-(N-acetyl-beta-D-glucosaminyl-(1-&gt;3)-alpha-L-fucosyl)-L-threonyl-[EGF-like domain protein] + UDP + H(+)</text>
        <dbReference type="Rhea" id="RHEA:70531"/>
        <dbReference type="Rhea" id="RHEA-COMP:17922"/>
        <dbReference type="Rhea" id="RHEA-COMP:17923"/>
        <dbReference type="ChEBI" id="CHEBI:15378"/>
        <dbReference type="ChEBI" id="CHEBI:57705"/>
        <dbReference type="ChEBI" id="CHEBI:58223"/>
        <dbReference type="ChEBI" id="CHEBI:189631"/>
        <dbReference type="ChEBI" id="CHEBI:189634"/>
        <dbReference type="EC" id="2.4.1.222"/>
    </reaction>
</comment>
<evidence type="ECO:0000256" key="20">
    <source>
        <dbReference type="PIRSR" id="PIRSR038073-2"/>
    </source>
</evidence>
<feature type="binding site" evidence="20">
    <location>
        <position position="220"/>
    </location>
    <ligand>
        <name>substrate</name>
    </ligand>
</feature>
<feature type="binding site" evidence="20">
    <location>
        <position position="148"/>
    </location>
    <ligand>
        <name>substrate</name>
    </ligand>
</feature>
<dbReference type="GO" id="GO:0046872">
    <property type="term" value="F:metal ion binding"/>
    <property type="evidence" value="ECO:0007669"/>
    <property type="project" value="UniProtKB-UniRule"/>
</dbReference>
<keyword evidence="26" id="KW-1185">Reference proteome</keyword>
<keyword evidence="7" id="KW-0812">Transmembrane</keyword>
<dbReference type="FunFam" id="3.90.550.50:FF:000003">
    <property type="entry name" value="Beta-1,3-N-acetylglucosaminyltransferase"/>
    <property type="match status" value="1"/>
</dbReference>
<keyword evidence="10" id="KW-1133">Transmembrane helix</keyword>
<feature type="active site" evidence="19">
    <location>
        <position position="309"/>
    </location>
</feature>
<evidence type="ECO:0000256" key="22">
    <source>
        <dbReference type="SAM" id="MobiDB-lite"/>
    </source>
</evidence>
<dbReference type="PANTHER" id="PTHR10811">
    <property type="entry name" value="FRINGE-RELATED"/>
    <property type="match status" value="1"/>
</dbReference>
<gene>
    <name evidence="25" type="ORF">JRQ81_010302</name>
</gene>
<keyword evidence="9" id="KW-0735">Signal-anchor</keyword>
<proteinExistence type="inferred from homology"/>
<evidence type="ECO:0000313" key="25">
    <source>
        <dbReference type="EMBL" id="KAJ7305936.1"/>
    </source>
</evidence>
<reference evidence="25" key="1">
    <citation type="journal article" date="2023" name="DNA Res.">
        <title>Chromosome-level genome assembly of Phrynocephalus forsythii using third-generation DNA sequencing and Hi-C analysis.</title>
        <authorList>
            <person name="Qi Y."/>
            <person name="Zhao W."/>
            <person name="Zhao Y."/>
            <person name="Niu C."/>
            <person name="Cao S."/>
            <person name="Zhang Y."/>
        </authorList>
    </citation>
    <scope>NUCLEOTIDE SEQUENCE</scope>
    <source>
        <tissue evidence="25">Muscle</tissue>
    </source>
</reference>
<keyword evidence="5 18" id="KW-0328">Glycosyltransferase</keyword>
<dbReference type="EC" id="2.4.1.222" evidence="18"/>
<dbReference type="PIRSF" id="PIRSF038073">
    <property type="entry name" value="B-acetylgalactosaminyltfrase"/>
    <property type="match status" value="1"/>
</dbReference>
<evidence type="ECO:0000256" key="7">
    <source>
        <dbReference type="ARBA" id="ARBA00022692"/>
    </source>
</evidence>
<dbReference type="InterPro" id="IPR003378">
    <property type="entry name" value="Fringe-like_glycosylTrfase"/>
</dbReference>
<evidence type="ECO:0000256" key="18">
    <source>
        <dbReference type="PIRNR" id="PIRNR038073"/>
    </source>
</evidence>
<evidence type="ECO:0000256" key="6">
    <source>
        <dbReference type="ARBA" id="ARBA00022679"/>
    </source>
</evidence>
<dbReference type="Proteomes" id="UP001142489">
    <property type="component" value="Unassembled WGS sequence"/>
</dbReference>
<dbReference type="EMBL" id="JAPFRF010000021">
    <property type="protein sequence ID" value="KAJ7305936.1"/>
    <property type="molecule type" value="Genomic_DNA"/>
</dbReference>
<organism evidence="25 26">
    <name type="scientific">Phrynocephalus forsythii</name>
    <dbReference type="NCBI Taxonomy" id="171643"/>
    <lineage>
        <taxon>Eukaryota</taxon>
        <taxon>Metazoa</taxon>
        <taxon>Chordata</taxon>
        <taxon>Craniata</taxon>
        <taxon>Vertebrata</taxon>
        <taxon>Euteleostomi</taxon>
        <taxon>Lepidosauria</taxon>
        <taxon>Squamata</taxon>
        <taxon>Bifurcata</taxon>
        <taxon>Unidentata</taxon>
        <taxon>Episquamata</taxon>
        <taxon>Toxicofera</taxon>
        <taxon>Iguania</taxon>
        <taxon>Acrodonta</taxon>
        <taxon>Agamidae</taxon>
        <taxon>Agaminae</taxon>
        <taxon>Phrynocephalus</taxon>
    </lineage>
</organism>
<dbReference type="InterPro" id="IPR017374">
    <property type="entry name" value="Fringe"/>
</dbReference>
<comment type="similarity">
    <text evidence="3 18">Belongs to the glycosyltransferase 31 family.</text>
</comment>
<evidence type="ECO:0000256" key="15">
    <source>
        <dbReference type="ARBA" id="ARBA00023211"/>
    </source>
</evidence>
<keyword evidence="15 18" id="KW-0464">Manganese</keyword>
<evidence type="ECO:0000256" key="19">
    <source>
        <dbReference type="PIRSR" id="PIRSR038073-1"/>
    </source>
</evidence>
<feature type="domain" description="Fringe-like glycosyltransferase" evidence="24">
    <location>
        <begin position="129"/>
        <end position="377"/>
    </location>
</feature>
<protein>
    <recommendedName>
        <fullName evidence="18">Beta-1,3-N-acetylglucosaminyltransferase</fullName>
        <ecNumber evidence="18">2.4.1.222</ecNumber>
    </recommendedName>
    <alternativeName>
        <fullName evidence="18">O-fucosylpeptide 3-beta-N-acetylglucosaminyltransferase</fullName>
    </alternativeName>
</protein>
<evidence type="ECO:0000256" key="23">
    <source>
        <dbReference type="SAM" id="SignalP"/>
    </source>
</evidence>
<dbReference type="Pfam" id="PF02434">
    <property type="entry name" value="Fringe"/>
    <property type="match status" value="1"/>
</dbReference>
<keyword evidence="13" id="KW-1015">Disulfide bond</keyword>
<evidence type="ECO:0000256" key="14">
    <source>
        <dbReference type="ARBA" id="ARBA00023180"/>
    </source>
</evidence>
<comment type="subcellular location">
    <subcellularLocation>
        <location evidence="2">Golgi apparatus membrane</location>
        <topology evidence="2">Single-pass type II membrane protein</topology>
    </subcellularLocation>
</comment>
<evidence type="ECO:0000256" key="17">
    <source>
        <dbReference type="ARBA" id="ARBA00049245"/>
    </source>
</evidence>
<feature type="region of interest" description="Disordered" evidence="22">
    <location>
        <begin position="94"/>
        <end position="126"/>
    </location>
</feature>
<keyword evidence="8 18" id="KW-0479">Metal-binding</keyword>
<evidence type="ECO:0000313" key="26">
    <source>
        <dbReference type="Proteomes" id="UP001142489"/>
    </source>
</evidence>
<dbReference type="AlphaFoldDB" id="A0A9Q1ARR2"/>
<accession>A0A9Q1ARR2</accession>
<sequence length="398" mass="44127">MLKSCGQKLLLSLVGSMLTCFLVLMVDQQKGQPGLRFGSDGAGLLLQSFEGPGRVAAPGSLLRTLSRGGSAAAGQRLPEVKSFTDYFSKLSRSKREAGMGGGGGSSSSLSSSGDRPEEGKRLRPPVEDLAPQDVFIAVKTTKKFHKARLELLLDTWISRNRGMTFIFTDGEDEELKKRTANVINTNCSAAHSRQALSCKMAVEYDKFIESGRKWFCHVDDDNYVNVQMLLKLLSSYPHTQDIYIGKPSLDRPIQATERISENKMHPVHFWFATGGAGFCISRGLALKMSPWASGGHFMSTAEKIRLPDDCTIGYIIESVLGVKLIRSNLFHSHLENLHQVAKSEIHNQVTLSYGMFENKRNSIHMKGAFSVEEDPSRFRSIHCLLHPDTPWCPLNVVY</sequence>
<feature type="signal peptide" evidence="23">
    <location>
        <begin position="1"/>
        <end position="28"/>
    </location>
</feature>
<evidence type="ECO:0000256" key="4">
    <source>
        <dbReference type="ARBA" id="ARBA00022473"/>
    </source>
</evidence>
<dbReference type="OrthoDB" id="8959630at2759"/>
<name>A0A9Q1ARR2_9SAUR</name>
<evidence type="ECO:0000256" key="9">
    <source>
        <dbReference type="ARBA" id="ARBA00022968"/>
    </source>
</evidence>
<keyword evidence="4" id="KW-0217">Developmental protein</keyword>
<dbReference type="GO" id="GO:0000139">
    <property type="term" value="C:Golgi membrane"/>
    <property type="evidence" value="ECO:0007669"/>
    <property type="project" value="UniProtKB-SubCell"/>
</dbReference>
<evidence type="ECO:0000259" key="24">
    <source>
        <dbReference type="Pfam" id="PF02434"/>
    </source>
</evidence>
<dbReference type="Gene3D" id="3.90.550.50">
    <property type="match status" value="1"/>
</dbReference>
<feature type="chain" id="PRO_5040352965" description="Beta-1,3-N-acetylglucosaminyltransferase" evidence="23">
    <location>
        <begin position="29"/>
        <end position="398"/>
    </location>
</feature>